<keyword evidence="2" id="KW-1185">Reference proteome</keyword>
<dbReference type="SUPFAM" id="SSF51161">
    <property type="entry name" value="Trimeric LpxA-like enzymes"/>
    <property type="match status" value="1"/>
</dbReference>
<gene>
    <name evidence="1" type="ORF">SE17_29410</name>
</gene>
<comment type="caution">
    <text evidence="1">The sequence shown here is derived from an EMBL/GenBank/DDBJ whole genome shotgun (WGS) entry which is preliminary data.</text>
</comment>
<dbReference type="Gene3D" id="2.160.10.10">
    <property type="entry name" value="Hexapeptide repeat proteins"/>
    <property type="match status" value="1"/>
</dbReference>
<sequence>EALGINDRQQLAGAGAVLRERIATERMSAGVTIIDPQNTYIDAGVTVGRDTTLWPGTLLRGATSVGANCQIGPHTTLIDTVAGDGACVRHALVERAELPPGATVGPCAHVIGE</sequence>
<dbReference type="EMBL" id="LJCR01001627">
    <property type="protein sequence ID" value="KPV50015.1"/>
    <property type="molecule type" value="Genomic_DNA"/>
</dbReference>
<evidence type="ECO:0000313" key="1">
    <source>
        <dbReference type="EMBL" id="KPV50015.1"/>
    </source>
</evidence>
<proteinExistence type="predicted"/>
<dbReference type="InterPro" id="IPR011004">
    <property type="entry name" value="Trimer_LpxA-like_sf"/>
</dbReference>
<evidence type="ECO:0000313" key="2">
    <source>
        <dbReference type="Proteomes" id="UP000050509"/>
    </source>
</evidence>
<feature type="non-terminal residue" evidence="1">
    <location>
        <position position="1"/>
    </location>
</feature>
<organism evidence="1 2">
    <name type="scientific">Kouleothrix aurantiaca</name>
    <dbReference type="NCBI Taxonomy" id="186479"/>
    <lineage>
        <taxon>Bacteria</taxon>
        <taxon>Bacillati</taxon>
        <taxon>Chloroflexota</taxon>
        <taxon>Chloroflexia</taxon>
        <taxon>Chloroflexales</taxon>
        <taxon>Roseiflexineae</taxon>
        <taxon>Roseiflexaceae</taxon>
        <taxon>Kouleothrix</taxon>
    </lineage>
</organism>
<dbReference type="AlphaFoldDB" id="A0A0P9H839"/>
<name>A0A0P9H839_9CHLR</name>
<dbReference type="Proteomes" id="UP000050509">
    <property type="component" value="Unassembled WGS sequence"/>
</dbReference>
<protein>
    <submittedName>
        <fullName evidence="1">Uncharacterized protein</fullName>
    </submittedName>
</protein>
<accession>A0A0P9H839</accession>
<reference evidence="1 2" key="1">
    <citation type="submission" date="2015-09" db="EMBL/GenBank/DDBJ databases">
        <title>Draft genome sequence of Kouleothrix aurantiaca JCM 19913.</title>
        <authorList>
            <person name="Hemp J."/>
        </authorList>
    </citation>
    <scope>NUCLEOTIDE SEQUENCE [LARGE SCALE GENOMIC DNA]</scope>
    <source>
        <strain evidence="1 2">COM-B</strain>
    </source>
</reference>